<evidence type="ECO:0000259" key="1">
    <source>
        <dbReference type="Pfam" id="PF20091"/>
    </source>
</evidence>
<protein>
    <recommendedName>
        <fullName evidence="1">Alpha/beta hydrolase domain-containing protein</fullName>
    </recommendedName>
</protein>
<dbReference type="Pfam" id="PF20091">
    <property type="entry name" value="Abhydrolase_10"/>
    <property type="match status" value="1"/>
</dbReference>
<proteinExistence type="predicted"/>
<dbReference type="EMBL" id="WSEL01000003">
    <property type="protein sequence ID" value="MVQ29286.1"/>
    <property type="molecule type" value="Genomic_DNA"/>
</dbReference>
<sequence length="688" mass="73613">MVALALAAPLAQARVTRIVIDETRPLPAAASGGIATEQIAGRAFGELDPGSPANSLINDVLLARDPDGKVRYVATFVLTKPVDLARASGMLWHEVPNRGLRRPNVPAERGNGDIDLTSAWQGDNAGATAVRATAAVEQPHWLQLPIARQADGSPVTGEVFGRIVNRAGPGSQPLIVQTNPVPYKPSSLDTRRSRLVSRVAESTRGEVIGETVIPPTDWAWARCDASQPFPGTPDPTQICLKNGFDASRLYQVVFPSADAYALGVGFAAWRDVGMFFKTARADDTGTPNPVAGAVTHSIGRGVSQSGNFLRGWLHLGFNRDEAGRQVHDGLWPIIAGRRIALNFRWAQPDGVLELYQAGSEGPQWWLPHPDPVRGGAAAGLLDRCTATRTCPKVIEHFGAAEVWALKLTPEWVGTEGRTDLPLPPNVRRYYIAASNHGGGAGGFDTSVPGAALPTTGPVCPGNNYGTGVLPANPVPHTETVNALRVHFRNWVMKGVEPPPSQWPRLANGTLVPAHKTALGFPTLPQLRPTIPEPDFIMPVLDYDWGPQFNAADGSGVAGHAPPPIRQVLPMYAPKVDADGNELGGVPVVLLDAPLGTYLGWNITAGGARPFHQGQICNYVGGMVPFAKTRAERQGSGDPRLSLEERYRSHEGYVAAVRKATERALNAGFLLPEDAERLVREADASRVLR</sequence>
<comment type="caution">
    <text evidence="2">The sequence shown here is derived from an EMBL/GenBank/DDBJ whole genome shotgun (WGS) entry which is preliminary data.</text>
</comment>
<evidence type="ECO:0000313" key="2">
    <source>
        <dbReference type="EMBL" id="MVQ29286.1"/>
    </source>
</evidence>
<feature type="domain" description="Alpha/beta hydrolase" evidence="1">
    <location>
        <begin position="234"/>
        <end position="679"/>
    </location>
</feature>
<evidence type="ECO:0000313" key="3">
    <source>
        <dbReference type="Proteomes" id="UP000469385"/>
    </source>
</evidence>
<dbReference type="Proteomes" id="UP000469385">
    <property type="component" value="Unassembled WGS sequence"/>
</dbReference>
<name>A0A6N8ITD8_9BURK</name>
<dbReference type="InterPro" id="IPR045394">
    <property type="entry name" value="Abhydrolase_dom"/>
</dbReference>
<keyword evidence="3" id="KW-1185">Reference proteome</keyword>
<dbReference type="AlphaFoldDB" id="A0A6N8ITD8"/>
<gene>
    <name evidence="2" type="ORF">GON04_07500</name>
</gene>
<reference evidence="2 3" key="1">
    <citation type="submission" date="2019-12" db="EMBL/GenBank/DDBJ databases">
        <authorList>
            <person name="Huq M.A."/>
        </authorList>
    </citation>
    <scope>NUCLEOTIDE SEQUENCE [LARGE SCALE GENOMIC DNA]</scope>
    <source>
        <strain evidence="2 3">MAH-25</strain>
    </source>
</reference>
<organism evidence="2 3">
    <name type="scientific">Ramlibacter pinisoli</name>
    <dbReference type="NCBI Taxonomy" id="2682844"/>
    <lineage>
        <taxon>Bacteria</taxon>
        <taxon>Pseudomonadati</taxon>
        <taxon>Pseudomonadota</taxon>
        <taxon>Betaproteobacteria</taxon>
        <taxon>Burkholderiales</taxon>
        <taxon>Comamonadaceae</taxon>
        <taxon>Ramlibacter</taxon>
    </lineage>
</organism>
<accession>A0A6N8ITD8</accession>